<reference evidence="3 4" key="1">
    <citation type="submission" date="2017-06" db="EMBL/GenBank/DDBJ databases">
        <title>Sequencing and comparative analysis of myxobacterial genomes.</title>
        <authorList>
            <person name="Rupp O."/>
            <person name="Goesmann A."/>
            <person name="Sogaard-Andersen L."/>
        </authorList>
    </citation>
    <scope>NUCLEOTIDE SEQUENCE [LARGE SCALE GENOMIC DNA]</scope>
    <source>
        <strain evidence="3 4">DSM 14697</strain>
    </source>
</reference>
<organism evidence="3 4">
    <name type="scientific">Corallococcus macrosporus DSM 14697</name>
    <dbReference type="NCBI Taxonomy" id="1189310"/>
    <lineage>
        <taxon>Bacteria</taxon>
        <taxon>Pseudomonadati</taxon>
        <taxon>Myxococcota</taxon>
        <taxon>Myxococcia</taxon>
        <taxon>Myxococcales</taxon>
        <taxon>Cystobacterineae</taxon>
        <taxon>Myxococcaceae</taxon>
        <taxon>Corallococcus</taxon>
    </lineage>
</organism>
<sequence length="149" mass="17024">MSPSQSVQVGVTRRFNASPERVFDAWLKPEMVGQWMIGSAVRDEEVLRLAIDARVGGTFSFFVRRGAEELDHVGTYLEIDRPRRLVFTWHVDKEEDTLSRVTVEITPRDTGCELTLTHELDAKWAEYASRTEQGWGTMLDVLVRAVGQR</sequence>
<dbReference type="InterPro" id="IPR023393">
    <property type="entry name" value="START-like_dom_sf"/>
</dbReference>
<evidence type="ECO:0000259" key="2">
    <source>
        <dbReference type="Pfam" id="PF08327"/>
    </source>
</evidence>
<dbReference type="Pfam" id="PF08327">
    <property type="entry name" value="AHSA1"/>
    <property type="match status" value="1"/>
</dbReference>
<dbReference type="RefSeq" id="WP_095959612.1">
    <property type="nucleotide sequence ID" value="NZ_CP022203.1"/>
</dbReference>
<feature type="domain" description="Activator of Hsp90 ATPase homologue 1/2-like C-terminal" evidence="2">
    <location>
        <begin position="16"/>
        <end position="146"/>
    </location>
</feature>
<proteinExistence type="inferred from homology"/>
<dbReference type="EMBL" id="CP022203">
    <property type="protein sequence ID" value="ATB48865.1"/>
    <property type="molecule type" value="Genomic_DNA"/>
</dbReference>
<comment type="similarity">
    <text evidence="1">Belongs to the AHA1 family.</text>
</comment>
<dbReference type="OrthoDB" id="9805228at2"/>
<dbReference type="SUPFAM" id="SSF55961">
    <property type="entry name" value="Bet v1-like"/>
    <property type="match status" value="1"/>
</dbReference>
<evidence type="ECO:0000256" key="1">
    <source>
        <dbReference type="ARBA" id="ARBA00006817"/>
    </source>
</evidence>
<dbReference type="AlphaFoldDB" id="A0A250JYE2"/>
<accession>A0A250JYE2</accession>
<evidence type="ECO:0000313" key="3">
    <source>
        <dbReference type="EMBL" id="ATB48865.1"/>
    </source>
</evidence>
<evidence type="ECO:0000313" key="4">
    <source>
        <dbReference type="Proteomes" id="UP000217343"/>
    </source>
</evidence>
<keyword evidence="4" id="KW-1185">Reference proteome</keyword>
<dbReference type="InterPro" id="IPR013538">
    <property type="entry name" value="ASHA1/2-like_C"/>
</dbReference>
<name>A0A250JYE2_9BACT</name>
<dbReference type="CDD" id="cd07814">
    <property type="entry name" value="SRPBCC_CalC_Aha1-like"/>
    <property type="match status" value="1"/>
</dbReference>
<gene>
    <name evidence="3" type="ORF">MYMAC_004496</name>
</gene>
<protein>
    <submittedName>
        <fullName evidence="3">ATPase</fullName>
    </submittedName>
</protein>
<dbReference type="Gene3D" id="3.30.530.20">
    <property type="match status" value="1"/>
</dbReference>
<dbReference type="KEGG" id="mmas:MYMAC_004496"/>
<dbReference type="Proteomes" id="UP000217343">
    <property type="component" value="Chromosome"/>
</dbReference>